<evidence type="ECO:0000313" key="2">
    <source>
        <dbReference type="Proteomes" id="UP000750711"/>
    </source>
</evidence>
<protein>
    <submittedName>
        <fullName evidence="1">Uncharacterized protein</fullName>
    </submittedName>
</protein>
<evidence type="ECO:0000313" key="1">
    <source>
        <dbReference type="EMBL" id="KAH0562826.1"/>
    </source>
</evidence>
<accession>A0A9P8LF11</accession>
<reference evidence="1" key="1">
    <citation type="submission" date="2021-03" db="EMBL/GenBank/DDBJ databases">
        <title>Comparative genomics and phylogenomic investigation of the class Geoglossomycetes provide insights into ecological specialization and systematics.</title>
        <authorList>
            <person name="Melie T."/>
            <person name="Pirro S."/>
            <person name="Miller A.N."/>
            <person name="Quandt A."/>
        </authorList>
    </citation>
    <scope>NUCLEOTIDE SEQUENCE</scope>
    <source>
        <strain evidence="1">CAQ_001_2017</strain>
    </source>
</reference>
<gene>
    <name evidence="1" type="ORF">GP486_002551</name>
</gene>
<dbReference type="EMBL" id="JAGHQM010000290">
    <property type="protein sequence ID" value="KAH0562826.1"/>
    <property type="molecule type" value="Genomic_DNA"/>
</dbReference>
<dbReference type="PANTHER" id="PTHR35043:SF8">
    <property type="entry name" value="DUF4220 DOMAIN-CONTAINING PROTEIN"/>
    <property type="match status" value="1"/>
</dbReference>
<sequence length="70" mass="8204">MKELGEENWSVVHAFYANAGGFVIHTPDFPPFPINAKSIYYLRSINRIKLPNIKREDIWDHSKADLFAKW</sequence>
<dbReference type="PANTHER" id="PTHR35043">
    <property type="entry name" value="TRANSCRIPTION FACTOR DOMAIN-CONTAINING PROTEIN"/>
    <property type="match status" value="1"/>
</dbReference>
<dbReference type="Proteomes" id="UP000750711">
    <property type="component" value="Unassembled WGS sequence"/>
</dbReference>
<dbReference type="AlphaFoldDB" id="A0A9P8LF11"/>
<feature type="non-terminal residue" evidence="1">
    <location>
        <position position="70"/>
    </location>
</feature>
<comment type="caution">
    <text evidence="1">The sequence shown here is derived from an EMBL/GenBank/DDBJ whole genome shotgun (WGS) entry which is preliminary data.</text>
</comment>
<organism evidence="1 2">
    <name type="scientific">Trichoglossum hirsutum</name>
    <dbReference type="NCBI Taxonomy" id="265104"/>
    <lineage>
        <taxon>Eukaryota</taxon>
        <taxon>Fungi</taxon>
        <taxon>Dikarya</taxon>
        <taxon>Ascomycota</taxon>
        <taxon>Pezizomycotina</taxon>
        <taxon>Geoglossomycetes</taxon>
        <taxon>Geoglossales</taxon>
        <taxon>Geoglossaceae</taxon>
        <taxon>Trichoglossum</taxon>
    </lineage>
</organism>
<proteinExistence type="predicted"/>
<name>A0A9P8LF11_9PEZI</name>
<keyword evidence="2" id="KW-1185">Reference proteome</keyword>